<keyword evidence="1" id="KW-0812">Transmembrane</keyword>
<keyword evidence="1" id="KW-0472">Membrane</keyword>
<gene>
    <name evidence="2" type="ORF">LUCI_1942</name>
</gene>
<accession>A0A498R255</accession>
<name>A0A498R255_9FIRM</name>
<dbReference type="EMBL" id="UPPP01000067">
    <property type="protein sequence ID" value="VBB06706.1"/>
    <property type="molecule type" value="Genomic_DNA"/>
</dbReference>
<reference evidence="2 3" key="1">
    <citation type="submission" date="2018-06" db="EMBL/GenBank/DDBJ databases">
        <authorList>
            <person name="Strepis N."/>
        </authorList>
    </citation>
    <scope>NUCLEOTIDE SEQUENCE [LARGE SCALE GENOMIC DNA]</scope>
    <source>
        <strain evidence="2">LUCI</strain>
    </source>
</reference>
<evidence type="ECO:0000313" key="3">
    <source>
        <dbReference type="Proteomes" id="UP000277811"/>
    </source>
</evidence>
<evidence type="ECO:0000256" key="1">
    <source>
        <dbReference type="SAM" id="Phobius"/>
    </source>
</evidence>
<evidence type="ECO:0000313" key="2">
    <source>
        <dbReference type="EMBL" id="VBB06706.1"/>
    </source>
</evidence>
<proteinExistence type="predicted"/>
<dbReference type="AlphaFoldDB" id="A0A498R255"/>
<keyword evidence="3" id="KW-1185">Reference proteome</keyword>
<keyword evidence="1" id="KW-1133">Transmembrane helix</keyword>
<dbReference type="Proteomes" id="UP000277811">
    <property type="component" value="Unassembled WGS sequence"/>
</dbReference>
<dbReference type="RefSeq" id="WP_165865948.1">
    <property type="nucleotide sequence ID" value="NZ_UPPP01000067.1"/>
</dbReference>
<feature type="transmembrane region" description="Helical" evidence="1">
    <location>
        <begin position="20"/>
        <end position="41"/>
    </location>
</feature>
<organism evidence="2 3">
    <name type="scientific">Lucifera butyrica</name>
    <dbReference type="NCBI Taxonomy" id="1351585"/>
    <lineage>
        <taxon>Bacteria</taxon>
        <taxon>Bacillati</taxon>
        <taxon>Bacillota</taxon>
        <taxon>Negativicutes</taxon>
        <taxon>Veillonellales</taxon>
        <taxon>Veillonellaceae</taxon>
        <taxon>Lucifera</taxon>
    </lineage>
</organism>
<sequence length="56" mass="6214">MDFGGLERFGGFGRGFGGGGIWILLILILLFCCFNGNGWFFGRRNVEEPINEIVNS</sequence>
<protein>
    <submittedName>
        <fullName evidence="2">Uncharacterized protein</fullName>
    </submittedName>
</protein>